<comment type="similarity">
    <text evidence="1">Belongs to the leucine-binding protein family.</text>
</comment>
<dbReference type="InterPro" id="IPR051010">
    <property type="entry name" value="BCAA_transport"/>
</dbReference>
<evidence type="ECO:0000259" key="5">
    <source>
        <dbReference type="Pfam" id="PF13458"/>
    </source>
</evidence>
<dbReference type="InterPro" id="IPR028081">
    <property type="entry name" value="Leu-bd"/>
</dbReference>
<dbReference type="RefSeq" id="WP_198881729.1">
    <property type="nucleotide sequence ID" value="NZ_JAEKJA010000006.1"/>
</dbReference>
<dbReference type="SUPFAM" id="SSF53822">
    <property type="entry name" value="Periplasmic binding protein-like I"/>
    <property type="match status" value="1"/>
</dbReference>
<dbReference type="GO" id="GO:0006865">
    <property type="term" value="P:amino acid transport"/>
    <property type="evidence" value="ECO:0007669"/>
    <property type="project" value="UniProtKB-KW"/>
</dbReference>
<feature type="signal peptide" evidence="4">
    <location>
        <begin position="1"/>
        <end position="27"/>
    </location>
</feature>
<accession>A0A934IFS1</accession>
<dbReference type="Proteomes" id="UP000609531">
    <property type="component" value="Unassembled WGS sequence"/>
</dbReference>
<reference evidence="6" key="1">
    <citation type="submission" date="2020-12" db="EMBL/GenBank/DDBJ databases">
        <title>Bacterial taxonomy.</title>
        <authorList>
            <person name="Pan X."/>
        </authorList>
    </citation>
    <scope>NUCLEOTIDE SEQUENCE</scope>
    <source>
        <strain evidence="6">B2012</strain>
    </source>
</reference>
<dbReference type="InterPro" id="IPR028082">
    <property type="entry name" value="Peripla_BP_I"/>
</dbReference>
<keyword evidence="3" id="KW-0029">Amino-acid transport</keyword>
<organism evidence="6 7">
    <name type="scientific">Acuticoccus mangrovi</name>
    <dbReference type="NCBI Taxonomy" id="2796142"/>
    <lineage>
        <taxon>Bacteria</taxon>
        <taxon>Pseudomonadati</taxon>
        <taxon>Pseudomonadota</taxon>
        <taxon>Alphaproteobacteria</taxon>
        <taxon>Hyphomicrobiales</taxon>
        <taxon>Amorphaceae</taxon>
        <taxon>Acuticoccus</taxon>
    </lineage>
</organism>
<feature type="domain" description="Leucine-binding protein" evidence="5">
    <location>
        <begin position="31"/>
        <end position="366"/>
    </location>
</feature>
<keyword evidence="2 4" id="KW-0732">Signal</keyword>
<name>A0A934IFS1_9HYPH</name>
<evidence type="ECO:0000313" key="6">
    <source>
        <dbReference type="EMBL" id="MBJ3775834.1"/>
    </source>
</evidence>
<evidence type="ECO:0000256" key="3">
    <source>
        <dbReference type="ARBA" id="ARBA00022970"/>
    </source>
</evidence>
<evidence type="ECO:0000256" key="2">
    <source>
        <dbReference type="ARBA" id="ARBA00022729"/>
    </source>
</evidence>
<dbReference type="AlphaFoldDB" id="A0A934IFS1"/>
<keyword evidence="7" id="KW-1185">Reference proteome</keyword>
<dbReference type="EMBL" id="JAEKJA010000006">
    <property type="protein sequence ID" value="MBJ3775834.1"/>
    <property type="molecule type" value="Genomic_DNA"/>
</dbReference>
<dbReference type="PANTHER" id="PTHR30483">
    <property type="entry name" value="LEUCINE-SPECIFIC-BINDING PROTEIN"/>
    <property type="match status" value="1"/>
</dbReference>
<dbReference type="Gene3D" id="3.40.50.2300">
    <property type="match status" value="2"/>
</dbReference>
<gene>
    <name evidence="6" type="ORF">JCR33_09065</name>
</gene>
<dbReference type="Pfam" id="PF13458">
    <property type="entry name" value="Peripla_BP_6"/>
    <property type="match status" value="1"/>
</dbReference>
<keyword evidence="3" id="KW-0813">Transport</keyword>
<evidence type="ECO:0000256" key="1">
    <source>
        <dbReference type="ARBA" id="ARBA00010062"/>
    </source>
</evidence>
<comment type="caution">
    <text evidence="6">The sequence shown here is derived from an EMBL/GenBank/DDBJ whole genome shotgun (WGS) entry which is preliminary data.</text>
</comment>
<protein>
    <submittedName>
        <fullName evidence="6">ABC transporter substrate-binding protein</fullName>
    </submittedName>
</protein>
<feature type="chain" id="PRO_5037392752" evidence="4">
    <location>
        <begin position="28"/>
        <end position="394"/>
    </location>
</feature>
<evidence type="ECO:0000256" key="4">
    <source>
        <dbReference type="SAM" id="SignalP"/>
    </source>
</evidence>
<dbReference type="PANTHER" id="PTHR30483:SF6">
    <property type="entry name" value="PERIPLASMIC BINDING PROTEIN OF ABC TRANSPORTER FOR NATURAL AMINO ACIDS"/>
    <property type="match status" value="1"/>
</dbReference>
<sequence length="394" mass="42139">MTSSRKILAIATAAVCAVGLAAAPARAQEDPVKIGFLATMSGPPGIIGKHLYDGFMLAINQAKAEAGGRPIEVIAVDDELKPDLAVAKAQELIERDEVDFVAGIVFSNILMAVFRPITESETFLIGGNAGTSTVAGRRCSPYFFSTSYQNDQVHAVMGKYAEDQGYKKVVLLAPNYQAGRDSVAGFNSEYTGNVVDTIYVPLNTLDFSAELARIASAEPDALFTFMPGGMGVALVKQFRQAGLADKVVFLSTFTVDEATMMATKDDALGLYGSAQWAANLPAEGNAEFVSSFKETYGYQPALYAAQGFDMGLLILSAINAVDGDLSDKAAVRKAIAAADFKSIRGDFKFNTNQFPIQDFYLTQAVKTEDGDYVMNAVETVFEDAADSYASECKM</sequence>
<evidence type="ECO:0000313" key="7">
    <source>
        <dbReference type="Proteomes" id="UP000609531"/>
    </source>
</evidence>
<proteinExistence type="inferred from homology"/>